<reference evidence="2 3" key="2">
    <citation type="submission" date="2023-12" db="EMBL/GenBank/DDBJ databases">
        <title>Description of an unclassified Opitutus bacterium of Verrucomicrobiota.</title>
        <authorList>
            <person name="Zhang D.-F."/>
        </authorList>
    </citation>
    <scope>NUCLEOTIDE SEQUENCE [LARGE SCALE GENOMIC DNA]</scope>
    <source>
        <strain evidence="2 3">WL0086</strain>
    </source>
</reference>
<accession>A0ABZ1CEH0</accession>
<reference evidence="2 3" key="1">
    <citation type="submission" date="2021-08" db="EMBL/GenBank/DDBJ databases">
        <authorList>
            <person name="Zhang D."/>
            <person name="Zhang A."/>
            <person name="Wang L."/>
        </authorList>
    </citation>
    <scope>NUCLEOTIDE SEQUENCE [LARGE SCALE GENOMIC DNA]</scope>
    <source>
        <strain evidence="2 3">WL0086</strain>
    </source>
</reference>
<dbReference type="CDD" id="cd00448">
    <property type="entry name" value="YjgF_YER057c_UK114_family"/>
    <property type="match status" value="1"/>
</dbReference>
<proteinExistence type="inferred from homology"/>
<sequence length="136" mass="14819">MNHPAVSYPRDESTPVSHLPFSPAVQVGDLIFISGQASVDAKGTIVPDTFEGEVRRSIENLRAVLESAGSDLAHVVQTRNYVRDPANVAEFNKLYREYFSAPHPARTTITNCLPETLHFEIDCVAVPAGSSEHSAD</sequence>
<dbReference type="PANTHER" id="PTHR11803:SF58">
    <property type="entry name" value="PROTEIN HMF1-RELATED"/>
    <property type="match status" value="1"/>
</dbReference>
<dbReference type="Pfam" id="PF01042">
    <property type="entry name" value="Ribonuc_L-PSP"/>
    <property type="match status" value="1"/>
</dbReference>
<evidence type="ECO:0000313" key="2">
    <source>
        <dbReference type="EMBL" id="WRQ90086.1"/>
    </source>
</evidence>
<comment type="similarity">
    <text evidence="1">Belongs to the RutC family.</text>
</comment>
<dbReference type="InterPro" id="IPR006175">
    <property type="entry name" value="YjgF/YER057c/UK114"/>
</dbReference>
<dbReference type="EC" id="3.5.-.-" evidence="2"/>
<dbReference type="GO" id="GO:0016787">
    <property type="term" value="F:hydrolase activity"/>
    <property type="evidence" value="ECO:0007669"/>
    <property type="project" value="UniProtKB-KW"/>
</dbReference>
<keyword evidence="2" id="KW-0378">Hydrolase</keyword>
<dbReference type="Gene3D" id="3.30.1330.40">
    <property type="entry name" value="RutC-like"/>
    <property type="match status" value="1"/>
</dbReference>
<dbReference type="SUPFAM" id="SSF55298">
    <property type="entry name" value="YjgF-like"/>
    <property type="match status" value="1"/>
</dbReference>
<keyword evidence="3" id="KW-1185">Reference proteome</keyword>
<protein>
    <submittedName>
        <fullName evidence="2">RidA family protein</fullName>
        <ecNumber evidence="2">3.5.-.-</ecNumber>
    </submittedName>
</protein>
<dbReference type="EMBL" id="CP139781">
    <property type="protein sequence ID" value="WRQ90086.1"/>
    <property type="molecule type" value="Genomic_DNA"/>
</dbReference>
<dbReference type="PANTHER" id="PTHR11803">
    <property type="entry name" value="2-IMINOBUTANOATE/2-IMINOPROPANOATE DEAMINASE RIDA"/>
    <property type="match status" value="1"/>
</dbReference>
<dbReference type="Proteomes" id="UP000738431">
    <property type="component" value="Chromosome"/>
</dbReference>
<dbReference type="InterPro" id="IPR035959">
    <property type="entry name" value="RutC-like_sf"/>
</dbReference>
<name>A0ABZ1CEH0_9BACT</name>
<gene>
    <name evidence="2" type="ORF">K1X11_011760</name>
</gene>
<organism evidence="2 3">
    <name type="scientific">Actomonas aquatica</name>
    <dbReference type="NCBI Taxonomy" id="2866162"/>
    <lineage>
        <taxon>Bacteria</taxon>
        <taxon>Pseudomonadati</taxon>
        <taxon>Verrucomicrobiota</taxon>
        <taxon>Opitutia</taxon>
        <taxon>Opitutales</taxon>
        <taxon>Opitutaceae</taxon>
        <taxon>Actomonas</taxon>
    </lineage>
</organism>
<dbReference type="RefSeq" id="WP_221031990.1">
    <property type="nucleotide sequence ID" value="NZ_CP139781.1"/>
</dbReference>
<evidence type="ECO:0000313" key="3">
    <source>
        <dbReference type="Proteomes" id="UP000738431"/>
    </source>
</evidence>
<evidence type="ECO:0000256" key="1">
    <source>
        <dbReference type="ARBA" id="ARBA00010552"/>
    </source>
</evidence>